<evidence type="ECO:0000256" key="1">
    <source>
        <dbReference type="SAM" id="MobiDB-lite"/>
    </source>
</evidence>
<comment type="caution">
    <text evidence="2">The sequence shown here is derived from an EMBL/GenBank/DDBJ whole genome shotgun (WGS) entry which is preliminary data.</text>
</comment>
<protein>
    <submittedName>
        <fullName evidence="2">Uncharacterized protein</fullName>
    </submittedName>
</protein>
<name>A0A5B7GP04_PORTR</name>
<keyword evidence="3" id="KW-1185">Reference proteome</keyword>
<dbReference type="EMBL" id="VSRR010017604">
    <property type="protein sequence ID" value="MPC60512.1"/>
    <property type="molecule type" value="Genomic_DNA"/>
</dbReference>
<sequence>MNKIAQQQEGLLPQAAGTHQPPHKPRCGNCRARHKPGKGSCPAEMQTYYNCVKVGHLLKVCRSRGKKAAVSDDVEASGILTTAVGKVQAQPCI</sequence>
<evidence type="ECO:0000313" key="2">
    <source>
        <dbReference type="EMBL" id="MPC60512.1"/>
    </source>
</evidence>
<dbReference type="Proteomes" id="UP000324222">
    <property type="component" value="Unassembled WGS sequence"/>
</dbReference>
<gene>
    <name evidence="2" type="ORF">E2C01_054559</name>
</gene>
<organism evidence="2 3">
    <name type="scientific">Portunus trituberculatus</name>
    <name type="common">Swimming crab</name>
    <name type="synonym">Neptunus trituberculatus</name>
    <dbReference type="NCBI Taxonomy" id="210409"/>
    <lineage>
        <taxon>Eukaryota</taxon>
        <taxon>Metazoa</taxon>
        <taxon>Ecdysozoa</taxon>
        <taxon>Arthropoda</taxon>
        <taxon>Crustacea</taxon>
        <taxon>Multicrustacea</taxon>
        <taxon>Malacostraca</taxon>
        <taxon>Eumalacostraca</taxon>
        <taxon>Eucarida</taxon>
        <taxon>Decapoda</taxon>
        <taxon>Pleocyemata</taxon>
        <taxon>Brachyura</taxon>
        <taxon>Eubrachyura</taxon>
        <taxon>Portunoidea</taxon>
        <taxon>Portunidae</taxon>
        <taxon>Portuninae</taxon>
        <taxon>Portunus</taxon>
    </lineage>
</organism>
<dbReference type="AlphaFoldDB" id="A0A5B7GP04"/>
<evidence type="ECO:0000313" key="3">
    <source>
        <dbReference type="Proteomes" id="UP000324222"/>
    </source>
</evidence>
<proteinExistence type="predicted"/>
<feature type="compositionally biased region" description="Basic residues" evidence="1">
    <location>
        <begin position="21"/>
        <end position="31"/>
    </location>
</feature>
<feature type="region of interest" description="Disordered" evidence="1">
    <location>
        <begin position="1"/>
        <end position="31"/>
    </location>
</feature>
<accession>A0A5B7GP04</accession>
<reference evidence="2 3" key="1">
    <citation type="submission" date="2019-05" db="EMBL/GenBank/DDBJ databases">
        <title>Another draft genome of Portunus trituberculatus and its Hox gene families provides insights of decapod evolution.</title>
        <authorList>
            <person name="Jeong J.-H."/>
            <person name="Song I."/>
            <person name="Kim S."/>
            <person name="Choi T."/>
            <person name="Kim D."/>
            <person name="Ryu S."/>
            <person name="Kim W."/>
        </authorList>
    </citation>
    <scope>NUCLEOTIDE SEQUENCE [LARGE SCALE GENOMIC DNA]</scope>
    <source>
        <tissue evidence="2">Muscle</tissue>
    </source>
</reference>